<dbReference type="GO" id="GO:0003729">
    <property type="term" value="F:mRNA binding"/>
    <property type="evidence" value="ECO:0007669"/>
    <property type="project" value="TreeGrafter"/>
</dbReference>
<feature type="region of interest" description="Disordered" evidence="4">
    <location>
        <begin position="1"/>
        <end position="23"/>
    </location>
</feature>
<evidence type="ECO:0000313" key="7">
    <source>
        <dbReference type="Proteomes" id="UP001314263"/>
    </source>
</evidence>
<dbReference type="PROSITE" id="PS51286">
    <property type="entry name" value="RAP"/>
    <property type="match status" value="1"/>
</dbReference>
<feature type="repeat" description="PPR" evidence="3">
    <location>
        <begin position="936"/>
        <end position="970"/>
    </location>
</feature>
<evidence type="ECO:0000256" key="2">
    <source>
        <dbReference type="ARBA" id="ARBA00023127"/>
    </source>
</evidence>
<dbReference type="Pfam" id="PF13812">
    <property type="entry name" value="PPR_3"/>
    <property type="match status" value="2"/>
</dbReference>
<feature type="repeat" description="PPR" evidence="3">
    <location>
        <begin position="1148"/>
        <end position="1182"/>
    </location>
</feature>
<feature type="compositionally biased region" description="Low complexity" evidence="4">
    <location>
        <begin position="791"/>
        <end position="804"/>
    </location>
</feature>
<gene>
    <name evidence="6" type="ORF">CVIRNUC_007414</name>
</gene>
<dbReference type="Proteomes" id="UP001314263">
    <property type="component" value="Unassembled WGS sequence"/>
</dbReference>
<feature type="repeat" description="PPR" evidence="3">
    <location>
        <begin position="971"/>
        <end position="1005"/>
    </location>
</feature>
<dbReference type="InterPro" id="IPR011990">
    <property type="entry name" value="TPR-like_helical_dom_sf"/>
</dbReference>
<dbReference type="InterPro" id="IPR013584">
    <property type="entry name" value="RAP"/>
</dbReference>
<sequence>MSVESWGSGPRPGEPSASPVLGAKTPGAVLSSLASLGETLKIGHLCEGLQRFQMFQQQTGEPSLKEQQQLLDMAEQHAASLTGQELASSASVMRLTKMRWRGPLVPLIAAVVRNATQRLMKPSSNVSMQLNAQNILDIFHSAAVHAFHPGDGLFLQTVLKMMEIRLQGFSAQDQTRAAWALAQLGCLAAAPLMETIILHLDVNEVKSSPGGMVDVIWAAAVLDVRAPAALSRLRELAALLELPQLDVSSQQRLFQAHMAFERGSENGSGGQGVPLLPSEMLPLTKAAWQDKLKSIPVSQAQEEVSAALHAMGVDHKVAPTSDGGVLKPDLAIISPSGRIALSVNSASDFCANSPYQPQGDAILGWRLLMLYDWKVVSIPFFKWQTLTTSQARTQFLQELLPVSSVQTQPEPSVSQGALWQGGPQGEGLQAAEEGVPAIRARSLSEDTVRIHPSPAPSASWPLQLSRLASQDSALLRDSDTAVLMSRLMASQQSMRAADSTAQRSGSALAVPPVREARGITANLSDPGALATFLEASDSGMSTSKTTGGQPGHSRSTTSAMTISDQSTTTGFGDSMPVLHQREISEASAMSGLASMDMPGPAGSATVPLSSQNLEGVLPRASLESAGLSAVIGKSESSQSLADSISTTSGPALSVSEATASATLAAMAASMAQSGQGTLWATDELAARLAALSTAQQPGISMQGAALEQQLQEGAGPSYVSQAAMYGRAPSLDSGSTISQLSSVASLQQMLASGQVDERLLSTLQGLTARQPAPPTGMPRGFGAGMQGMGLGQASAAQSQAGSQLPTQQQPAYSSFMGSGSEGSGGSASVGSQSRRDMTSEQAATAHQLWRALAQAEGQAVPQDAANAVELKRIIEGLPLETSAVAAVEWRLGQLEPSQFAALLTELARDNHAFRAWQLFDWVRTLPEGHSLQRLCDANTYSTMITLCGPWQQLRRALQLVAEMRSRSLECGIQAYSALLHAAVKCGETDLAVDVYGQMKGEGMPRERTIHVTMIEMFVKLGRVSDALAALGELHASGEPPDTHLYNLVLVAATKLGQPRFALTVYHRMVADGAVPNTKTFTALIGSFGKMGSVGADLDIVTELLGHDQGAAASAATYAALMAACEKAGQGDLALALFEKMKAEKMQPDAAIFNSMIAACAHGGEFAKARLMFDSMAEHNCQPDAVTFANLIRAYKKGGQWCAALDTFEAMLQSGCRPHAAVYSSIIDVLWQTGITWAQVKALALFNSAVGNGALPAAAESCKKGTLKLDLLSLTVGVAVVSMSHWLLQARSALLHDNASPLDAARKLAVVNGLGEHSRAQGHSAAVKEAVGASLLGCKAPFRLVQDHSRSGRLEASTLALRKWLFSEHFDRYLSLLHAEPAESSPELSMSTSAYLAHETAEKERAMELWQRVIKHESTHLISLKILHSNPGGYLQQRKQLVTMILHYASALRVAQEVAHSAVSLMDRVMMSGVHMTDQFQTLFICACLRLAALQESAQLPTGLAISALTEFPDMALERMESNIMAVLRHDMECIAAIHCLKVYCQRLGCDLSDGAAVRRAAGCAFALATEALSDMAILQFPPSLTAAAILVAARRAQGSVPFWPSVLSQLTGYTEASSPPFASAIAHAGRLCSKLYTSAEVMAPPPPPIL</sequence>
<keyword evidence="1" id="KW-0677">Repeat</keyword>
<dbReference type="SUPFAM" id="SSF48452">
    <property type="entry name" value="TPR-like"/>
    <property type="match status" value="1"/>
</dbReference>
<dbReference type="Pfam" id="PF00134">
    <property type="entry name" value="Cyclin_N"/>
    <property type="match status" value="1"/>
</dbReference>
<dbReference type="Pfam" id="PF08373">
    <property type="entry name" value="RAP"/>
    <property type="match status" value="1"/>
</dbReference>
<evidence type="ECO:0000313" key="6">
    <source>
        <dbReference type="EMBL" id="CAK0784210.1"/>
    </source>
</evidence>
<dbReference type="EMBL" id="CAUYUE010000010">
    <property type="protein sequence ID" value="CAK0784210.1"/>
    <property type="molecule type" value="Genomic_DNA"/>
</dbReference>
<dbReference type="NCBIfam" id="TIGR00756">
    <property type="entry name" value="PPR"/>
    <property type="match status" value="3"/>
</dbReference>
<name>A0AAV1ICI5_9CHLO</name>
<proteinExistence type="predicted"/>
<accession>A0AAV1ICI5</accession>
<dbReference type="Pfam" id="PF13041">
    <property type="entry name" value="PPR_2"/>
    <property type="match status" value="1"/>
</dbReference>
<organism evidence="6 7">
    <name type="scientific">Coccomyxa viridis</name>
    <dbReference type="NCBI Taxonomy" id="1274662"/>
    <lineage>
        <taxon>Eukaryota</taxon>
        <taxon>Viridiplantae</taxon>
        <taxon>Chlorophyta</taxon>
        <taxon>core chlorophytes</taxon>
        <taxon>Trebouxiophyceae</taxon>
        <taxon>Trebouxiophyceae incertae sedis</taxon>
        <taxon>Coccomyxaceae</taxon>
        <taxon>Coccomyxa</taxon>
    </lineage>
</organism>
<dbReference type="Gene3D" id="1.25.40.10">
    <property type="entry name" value="Tetratricopeptide repeat domain"/>
    <property type="match status" value="3"/>
</dbReference>
<dbReference type="SMART" id="SM00952">
    <property type="entry name" value="RAP"/>
    <property type="match status" value="1"/>
</dbReference>
<dbReference type="InterPro" id="IPR004367">
    <property type="entry name" value="Cyclin_C-dom"/>
</dbReference>
<keyword evidence="2" id="KW-0195">Cyclin</keyword>
<evidence type="ECO:0000256" key="3">
    <source>
        <dbReference type="PROSITE-ProRule" id="PRU00708"/>
    </source>
</evidence>
<evidence type="ECO:0000259" key="5">
    <source>
        <dbReference type="PROSITE" id="PS51286"/>
    </source>
</evidence>
<dbReference type="InterPro" id="IPR002885">
    <property type="entry name" value="PPR_rpt"/>
</dbReference>
<feature type="compositionally biased region" description="Polar residues" evidence="4">
    <location>
        <begin position="538"/>
        <end position="571"/>
    </location>
</feature>
<feature type="region of interest" description="Disordered" evidence="4">
    <location>
        <begin position="535"/>
        <end position="575"/>
    </location>
</feature>
<protein>
    <recommendedName>
        <fullName evidence="5">RAP domain-containing protein</fullName>
    </recommendedName>
</protein>
<dbReference type="InterPro" id="IPR006671">
    <property type="entry name" value="Cyclin_N"/>
</dbReference>
<feature type="repeat" description="PPR" evidence="3">
    <location>
        <begin position="1041"/>
        <end position="1075"/>
    </location>
</feature>
<dbReference type="SUPFAM" id="SSF47954">
    <property type="entry name" value="Cyclin-like"/>
    <property type="match status" value="2"/>
</dbReference>
<feature type="repeat" description="PPR" evidence="3">
    <location>
        <begin position="1183"/>
        <end position="1217"/>
    </location>
</feature>
<dbReference type="InterPro" id="IPR036915">
    <property type="entry name" value="Cyclin-like_sf"/>
</dbReference>
<feature type="region of interest" description="Disordered" evidence="4">
    <location>
        <begin position="784"/>
        <end position="845"/>
    </location>
</feature>
<dbReference type="PANTHER" id="PTHR47938">
    <property type="entry name" value="RESPIRATORY COMPLEX I CHAPERONE (CIA84), PUTATIVE (AFU_ORTHOLOGUE AFUA_2G06020)-RELATED"/>
    <property type="match status" value="1"/>
</dbReference>
<dbReference type="CDD" id="cd20529">
    <property type="entry name" value="CYCLIN_CCNJ-like_rpt2"/>
    <property type="match status" value="1"/>
</dbReference>
<reference evidence="6 7" key="1">
    <citation type="submission" date="2023-10" db="EMBL/GenBank/DDBJ databases">
        <authorList>
            <person name="Maclean D."/>
            <person name="Macfadyen A."/>
        </authorList>
    </citation>
    <scope>NUCLEOTIDE SEQUENCE [LARGE SCALE GENOMIC DNA]</scope>
</reference>
<dbReference type="Pfam" id="PF01535">
    <property type="entry name" value="PPR"/>
    <property type="match status" value="1"/>
</dbReference>
<evidence type="ECO:0000256" key="4">
    <source>
        <dbReference type="SAM" id="MobiDB-lite"/>
    </source>
</evidence>
<dbReference type="Pfam" id="PF02984">
    <property type="entry name" value="Cyclin_C"/>
    <property type="match status" value="1"/>
</dbReference>
<keyword evidence="7" id="KW-1185">Reference proteome</keyword>
<feature type="repeat" description="PPR" evidence="3">
    <location>
        <begin position="1113"/>
        <end position="1147"/>
    </location>
</feature>
<dbReference type="Gene3D" id="1.10.472.10">
    <property type="entry name" value="Cyclin-like"/>
    <property type="match status" value="2"/>
</dbReference>
<evidence type="ECO:0000256" key="1">
    <source>
        <dbReference type="ARBA" id="ARBA00022737"/>
    </source>
</evidence>
<dbReference type="PANTHER" id="PTHR47938:SF35">
    <property type="entry name" value="PENTATRICOPEPTIDE REPEAT-CONTAINING PROTEIN 4, MITOCHONDRIAL-RELATED"/>
    <property type="match status" value="1"/>
</dbReference>
<dbReference type="PROSITE" id="PS51375">
    <property type="entry name" value="PPR"/>
    <property type="match status" value="6"/>
</dbReference>
<feature type="domain" description="RAP" evidence="5">
    <location>
        <begin position="339"/>
        <end position="398"/>
    </location>
</feature>
<comment type="caution">
    <text evidence="6">The sequence shown here is derived from an EMBL/GenBank/DDBJ whole genome shotgun (WGS) entry which is preliminary data.</text>
</comment>